<name>A0ABP7ASZ3_9MICO</name>
<dbReference type="InterPro" id="IPR052362">
    <property type="entry name" value="HTH-GbsR_regulator"/>
</dbReference>
<dbReference type="SUPFAM" id="SSF46785">
    <property type="entry name" value="Winged helix' DNA-binding domain"/>
    <property type="match status" value="1"/>
</dbReference>
<dbReference type="EMBL" id="BAAAYU010000005">
    <property type="protein sequence ID" value="GAA3639188.1"/>
    <property type="molecule type" value="Genomic_DNA"/>
</dbReference>
<dbReference type="InterPro" id="IPR036390">
    <property type="entry name" value="WH_DNA-bd_sf"/>
</dbReference>
<evidence type="ECO:0000313" key="6">
    <source>
        <dbReference type="Proteomes" id="UP001501697"/>
    </source>
</evidence>
<keyword evidence="3" id="KW-0804">Transcription</keyword>
<evidence type="ECO:0000256" key="3">
    <source>
        <dbReference type="ARBA" id="ARBA00023163"/>
    </source>
</evidence>
<dbReference type="InterPro" id="IPR036388">
    <property type="entry name" value="WH-like_DNA-bd_sf"/>
</dbReference>
<dbReference type="PANTHER" id="PTHR38465">
    <property type="entry name" value="HTH-TYPE TRANSCRIPTIONAL REGULATOR MJ1563-RELATED"/>
    <property type="match status" value="1"/>
</dbReference>
<feature type="domain" description="HTH marR-type" evidence="4">
    <location>
        <begin position="22"/>
        <end position="123"/>
    </location>
</feature>
<organism evidence="5 6">
    <name type="scientific">Microbacterium awajiense</name>
    <dbReference type="NCBI Taxonomy" id="415214"/>
    <lineage>
        <taxon>Bacteria</taxon>
        <taxon>Bacillati</taxon>
        <taxon>Actinomycetota</taxon>
        <taxon>Actinomycetes</taxon>
        <taxon>Micrococcales</taxon>
        <taxon>Microbacteriaceae</taxon>
        <taxon>Microbacterium</taxon>
    </lineage>
</organism>
<reference evidence="6" key="1">
    <citation type="journal article" date="2019" name="Int. J. Syst. Evol. Microbiol.">
        <title>The Global Catalogue of Microorganisms (GCM) 10K type strain sequencing project: providing services to taxonomists for standard genome sequencing and annotation.</title>
        <authorList>
            <consortium name="The Broad Institute Genomics Platform"/>
            <consortium name="The Broad Institute Genome Sequencing Center for Infectious Disease"/>
            <person name="Wu L."/>
            <person name="Ma J."/>
        </authorList>
    </citation>
    <scope>NUCLEOTIDE SEQUENCE [LARGE SCALE GENOMIC DNA]</scope>
    <source>
        <strain evidence="6">JCM 16544</strain>
    </source>
</reference>
<evidence type="ECO:0000256" key="1">
    <source>
        <dbReference type="ARBA" id="ARBA00023015"/>
    </source>
</evidence>
<proteinExistence type="predicted"/>
<evidence type="ECO:0000313" key="5">
    <source>
        <dbReference type="EMBL" id="GAA3639188.1"/>
    </source>
</evidence>
<dbReference type="RefSeq" id="WP_344738746.1">
    <property type="nucleotide sequence ID" value="NZ_BAAAYU010000005.1"/>
</dbReference>
<gene>
    <name evidence="5" type="ORF">GCM10022200_23300</name>
</gene>
<evidence type="ECO:0000256" key="2">
    <source>
        <dbReference type="ARBA" id="ARBA00023125"/>
    </source>
</evidence>
<keyword evidence="1" id="KW-0805">Transcription regulation</keyword>
<dbReference type="PANTHER" id="PTHR38465:SF2">
    <property type="entry name" value="HTH-TYPE TRANSCRIPTIONAL REGULATOR MMPR5"/>
    <property type="match status" value="1"/>
</dbReference>
<accession>A0ABP7ASZ3</accession>
<dbReference type="CDD" id="cd00090">
    <property type="entry name" value="HTH_ARSR"/>
    <property type="match status" value="1"/>
</dbReference>
<keyword evidence="2" id="KW-0238">DNA-binding</keyword>
<dbReference type="InterPro" id="IPR011991">
    <property type="entry name" value="ArsR-like_HTH"/>
</dbReference>
<evidence type="ECO:0000259" key="4">
    <source>
        <dbReference type="SMART" id="SM00347"/>
    </source>
</evidence>
<dbReference type="Gene3D" id="1.10.10.10">
    <property type="entry name" value="Winged helix-like DNA-binding domain superfamily/Winged helix DNA-binding domain"/>
    <property type="match status" value="1"/>
</dbReference>
<protein>
    <submittedName>
        <fullName evidence="5">MarR family transcriptional regulator</fullName>
    </submittedName>
</protein>
<comment type="caution">
    <text evidence="5">The sequence shown here is derived from an EMBL/GenBank/DDBJ whole genome shotgun (WGS) entry which is preliminary data.</text>
</comment>
<keyword evidence="6" id="KW-1185">Reference proteome</keyword>
<dbReference type="Pfam" id="PF12802">
    <property type="entry name" value="MarR_2"/>
    <property type="match status" value="1"/>
</dbReference>
<sequence>MVDDASAPMRHPGIEPAEQAAALLASSGMPRMQSRVLMALVGSPDDGYTAADLADRLGVSAAAVSGAVRNLQAMRLIQRLSRPGDRRDRYDLSDDVWSGVITANVPLYAQLGALMHRIADENTDAPVSTARAHESAAFLSFLAERMPQLVAEWDARADGDAQDPDASVVPS</sequence>
<dbReference type="InterPro" id="IPR000835">
    <property type="entry name" value="HTH_MarR-typ"/>
</dbReference>
<dbReference type="SMART" id="SM00347">
    <property type="entry name" value="HTH_MARR"/>
    <property type="match status" value="1"/>
</dbReference>
<dbReference type="Proteomes" id="UP001501697">
    <property type="component" value="Unassembled WGS sequence"/>
</dbReference>